<evidence type="ECO:0000313" key="2">
    <source>
        <dbReference type="EMBL" id="GCC50573.1"/>
    </source>
</evidence>
<dbReference type="OrthoDB" id="654178at2"/>
<feature type="region of interest" description="Disordered" evidence="1">
    <location>
        <begin position="283"/>
        <end position="309"/>
    </location>
</feature>
<evidence type="ECO:0008006" key="4">
    <source>
        <dbReference type="Google" id="ProtNLM"/>
    </source>
</evidence>
<reference evidence="2 3" key="1">
    <citation type="submission" date="2018-11" db="EMBL/GenBank/DDBJ databases">
        <title>Chryseotalea sanarue gen. nov., sp., nov., a member of the family Cytophagaceae, isolated from a brackish lake in Hamamatsu Japan.</title>
        <authorList>
            <person name="Maejima Y."/>
            <person name="Iino T."/>
            <person name="Muraguchi Y."/>
            <person name="Fukuda K."/>
            <person name="Ohkuma M."/>
            <person name="Moriuchi R."/>
            <person name="Dohra H."/>
            <person name="Kimbara K."/>
            <person name="Shintani M."/>
        </authorList>
    </citation>
    <scope>NUCLEOTIDE SEQUENCE [LARGE SCALE GENOMIC DNA]</scope>
    <source>
        <strain evidence="2 3">Ys</strain>
    </source>
</reference>
<evidence type="ECO:0000313" key="3">
    <source>
        <dbReference type="Proteomes" id="UP000288227"/>
    </source>
</evidence>
<feature type="region of interest" description="Disordered" evidence="1">
    <location>
        <begin position="236"/>
        <end position="257"/>
    </location>
</feature>
<dbReference type="RefSeq" id="WP_127121189.1">
    <property type="nucleotide sequence ID" value="NZ_BHXQ01000001.1"/>
</dbReference>
<gene>
    <name evidence="2" type="ORF">SanaruYs_07880</name>
</gene>
<feature type="compositionally biased region" description="Basic residues" evidence="1">
    <location>
        <begin position="283"/>
        <end position="293"/>
    </location>
</feature>
<proteinExistence type="predicted"/>
<comment type="caution">
    <text evidence="2">The sequence shown here is derived from an EMBL/GenBank/DDBJ whole genome shotgun (WGS) entry which is preliminary data.</text>
</comment>
<dbReference type="Proteomes" id="UP000288227">
    <property type="component" value="Unassembled WGS sequence"/>
</dbReference>
<dbReference type="EMBL" id="BHXQ01000001">
    <property type="protein sequence ID" value="GCC50573.1"/>
    <property type="molecule type" value="Genomic_DNA"/>
</dbReference>
<evidence type="ECO:0000256" key="1">
    <source>
        <dbReference type="SAM" id="MobiDB-lite"/>
    </source>
</evidence>
<feature type="compositionally biased region" description="Basic residues" evidence="1">
    <location>
        <begin position="300"/>
        <end position="309"/>
    </location>
</feature>
<organism evidence="2 3">
    <name type="scientific">Chryseotalea sanaruensis</name>
    <dbReference type="NCBI Taxonomy" id="2482724"/>
    <lineage>
        <taxon>Bacteria</taxon>
        <taxon>Pseudomonadati</taxon>
        <taxon>Bacteroidota</taxon>
        <taxon>Cytophagia</taxon>
        <taxon>Cytophagales</taxon>
        <taxon>Chryseotaleaceae</taxon>
        <taxon>Chryseotalea</taxon>
    </lineage>
</organism>
<sequence>MQKIVTITLTILLAVPFFGFSQSFYSVRRDRNLILSGGTGVTKYYGELVNPNSIGKVRPNIYAGAEYLILPRISARLDATWFQLSGSDAIADASRRSRNLSFFSNNFEIDFTGSVRIFADEGTYAKRRPYNFYGLGGVGLLYFNPKTRYQGDIVALQPLQTEGVEYSKIQFVIPMGFGVTVKINPFINFALEGVLRKTFTDHLDDVSSFNYVDPATLLGGVDGLSAKLADRRGEFNPDGDYTFDPANPDRRGNPETDDSYFIVTAKLQFYVPTKFGASKKLYNTKRKGSKSSRTKGGMYKVRKGAYKRR</sequence>
<protein>
    <recommendedName>
        <fullName evidence="4">Outer membrane protein beta-barrel domain-containing protein</fullName>
    </recommendedName>
</protein>
<keyword evidence="3" id="KW-1185">Reference proteome</keyword>
<accession>A0A401U6N3</accession>
<dbReference type="AlphaFoldDB" id="A0A401U6N3"/>
<name>A0A401U6N3_9BACT</name>